<name>A0ABY7C6Z5_9BASI</name>
<evidence type="ECO:0000313" key="1">
    <source>
        <dbReference type="EMBL" id="WAQ80920.1"/>
    </source>
</evidence>
<dbReference type="GeneID" id="77806161"/>
<keyword evidence="2" id="KW-1185">Reference proteome</keyword>
<reference evidence="1" key="1">
    <citation type="submission" date="2022-10" db="EMBL/GenBank/DDBJ databases">
        <title>Puccinia triticina Genome sequencing and assembly.</title>
        <authorList>
            <person name="Li C."/>
        </authorList>
    </citation>
    <scope>NUCLEOTIDE SEQUENCE</scope>
    <source>
        <strain evidence="1">Pt15</strain>
    </source>
</reference>
<dbReference type="EMBL" id="CP110421">
    <property type="protein sequence ID" value="WAQ80920.1"/>
    <property type="molecule type" value="Genomic_DNA"/>
</dbReference>
<dbReference type="Proteomes" id="UP001164743">
    <property type="component" value="Chromosome 1A"/>
</dbReference>
<evidence type="ECO:0000313" key="2">
    <source>
        <dbReference type="Proteomes" id="UP001164743"/>
    </source>
</evidence>
<sequence>MATIKESKEGDVESDISKILDPDKLFIANQTFEDESFAANQTVKEEYSVGNQTIKEEIKDESFIANGNGESLIANIGMVAENSFMANQTTETVEEKSFVGN</sequence>
<gene>
    <name evidence="1" type="ORF">PtA15_1A258</name>
</gene>
<organism evidence="1 2">
    <name type="scientific">Puccinia triticina</name>
    <dbReference type="NCBI Taxonomy" id="208348"/>
    <lineage>
        <taxon>Eukaryota</taxon>
        <taxon>Fungi</taxon>
        <taxon>Dikarya</taxon>
        <taxon>Basidiomycota</taxon>
        <taxon>Pucciniomycotina</taxon>
        <taxon>Pucciniomycetes</taxon>
        <taxon>Pucciniales</taxon>
        <taxon>Pucciniaceae</taxon>
        <taxon>Puccinia</taxon>
    </lineage>
</organism>
<dbReference type="RefSeq" id="XP_053016475.1">
    <property type="nucleotide sequence ID" value="XM_053165266.1"/>
</dbReference>
<proteinExistence type="predicted"/>
<protein>
    <submittedName>
        <fullName evidence="1">Uncharacterized protein</fullName>
    </submittedName>
</protein>
<accession>A0ABY7C6Z5</accession>